<dbReference type="EC" id="2.7.11.1" evidence="1"/>
<evidence type="ECO:0000256" key="4">
    <source>
        <dbReference type="ARBA" id="ARBA00022741"/>
    </source>
</evidence>
<evidence type="ECO:0000256" key="8">
    <source>
        <dbReference type="ARBA" id="ARBA00048679"/>
    </source>
</evidence>
<keyword evidence="4" id="KW-0547">Nucleotide-binding</keyword>
<dbReference type="PROSITE" id="PS50011">
    <property type="entry name" value="PROTEIN_KINASE_DOM"/>
    <property type="match status" value="1"/>
</dbReference>
<reference evidence="11" key="2">
    <citation type="journal article" date="2024" name="Virology">
        <title>Novel viruses discovered in metatranscriptomic analysis of farmed barramundi in Asia and Australia.</title>
        <authorList>
            <person name="Mercer L.K."/>
            <person name="Harding E.F."/>
            <person name="Sridhar T."/>
            <person name="White P.A."/>
        </authorList>
    </citation>
    <scope>NUCLEOTIDE SEQUENCE</scope>
</reference>
<comment type="catalytic activity">
    <reaction evidence="7">
        <text>L-threonyl-[protein] + ATP = O-phospho-L-threonyl-[protein] + ADP + H(+)</text>
        <dbReference type="Rhea" id="RHEA:46608"/>
        <dbReference type="Rhea" id="RHEA-COMP:11060"/>
        <dbReference type="Rhea" id="RHEA-COMP:11605"/>
        <dbReference type="ChEBI" id="CHEBI:15378"/>
        <dbReference type="ChEBI" id="CHEBI:30013"/>
        <dbReference type="ChEBI" id="CHEBI:30616"/>
        <dbReference type="ChEBI" id="CHEBI:61977"/>
        <dbReference type="ChEBI" id="CHEBI:456216"/>
        <dbReference type="EC" id="2.7.11.1"/>
    </reaction>
</comment>
<dbReference type="EMBL" id="BK064844">
    <property type="protein sequence ID" value="DBA59407.1"/>
    <property type="molecule type" value="Genomic_DNA"/>
</dbReference>
<feature type="compositionally biased region" description="Gly residues" evidence="9">
    <location>
        <begin position="100"/>
        <end position="119"/>
    </location>
</feature>
<dbReference type="GO" id="GO:0005524">
    <property type="term" value="F:ATP binding"/>
    <property type="evidence" value="ECO:0007669"/>
    <property type="project" value="UniProtKB-KW"/>
</dbReference>
<feature type="compositionally biased region" description="Pro residues" evidence="9">
    <location>
        <begin position="176"/>
        <end position="186"/>
    </location>
</feature>
<evidence type="ECO:0000256" key="5">
    <source>
        <dbReference type="ARBA" id="ARBA00022777"/>
    </source>
</evidence>
<evidence type="ECO:0000256" key="9">
    <source>
        <dbReference type="SAM" id="MobiDB-lite"/>
    </source>
</evidence>
<reference evidence="11" key="1">
    <citation type="submission" date="2023-06" db="EMBL/GenBank/DDBJ databases">
        <authorList>
            <person name="Mercer L.K."/>
            <person name="Harding E.F."/>
            <person name="Sridhar T."/>
            <person name="White P.A."/>
        </authorList>
    </citation>
    <scope>NUCLEOTIDE SEQUENCE</scope>
</reference>
<dbReference type="PANTHER" id="PTHR43671">
    <property type="entry name" value="SERINE/THREONINE-PROTEIN KINASE NEK"/>
    <property type="match status" value="1"/>
</dbReference>
<organism evidence="11">
    <name type="scientific">Latid herpesvirus 1</name>
    <dbReference type="NCBI Taxonomy" id="3096545"/>
    <lineage>
        <taxon>Viruses</taxon>
        <taxon>Duplodnaviria</taxon>
        <taxon>Heunggongvirae</taxon>
        <taxon>Peploviricota</taxon>
        <taxon>Herviviricetes</taxon>
        <taxon>Herpesvirales</taxon>
    </lineage>
</organism>
<evidence type="ECO:0000256" key="6">
    <source>
        <dbReference type="ARBA" id="ARBA00022840"/>
    </source>
</evidence>
<dbReference type="InterPro" id="IPR011009">
    <property type="entry name" value="Kinase-like_dom_sf"/>
</dbReference>
<dbReference type="PROSITE" id="PS00108">
    <property type="entry name" value="PROTEIN_KINASE_ST"/>
    <property type="match status" value="1"/>
</dbReference>
<feature type="domain" description="Protein kinase" evidence="10">
    <location>
        <begin position="388"/>
        <end position="673"/>
    </location>
</feature>
<dbReference type="SMART" id="SM00220">
    <property type="entry name" value="S_TKc"/>
    <property type="match status" value="1"/>
</dbReference>
<evidence type="ECO:0000256" key="7">
    <source>
        <dbReference type="ARBA" id="ARBA00047899"/>
    </source>
</evidence>
<feature type="compositionally biased region" description="Pro residues" evidence="9">
    <location>
        <begin position="215"/>
        <end position="241"/>
    </location>
</feature>
<dbReference type="InterPro" id="IPR050660">
    <property type="entry name" value="NEK_Ser/Thr_kinase"/>
</dbReference>
<evidence type="ECO:0000259" key="10">
    <source>
        <dbReference type="PROSITE" id="PS50011"/>
    </source>
</evidence>
<evidence type="ECO:0000256" key="1">
    <source>
        <dbReference type="ARBA" id="ARBA00012513"/>
    </source>
</evidence>
<keyword evidence="5 11" id="KW-0418">Kinase</keyword>
<dbReference type="SUPFAM" id="SSF56112">
    <property type="entry name" value="Protein kinase-like (PK-like)"/>
    <property type="match status" value="1"/>
</dbReference>
<dbReference type="Gene3D" id="1.10.510.10">
    <property type="entry name" value="Transferase(Phosphotransferase) domain 1"/>
    <property type="match status" value="1"/>
</dbReference>
<feature type="region of interest" description="Disordered" evidence="9">
    <location>
        <begin position="146"/>
        <end position="259"/>
    </location>
</feature>
<name>A0AB33V994_9VIRU</name>
<keyword evidence="2" id="KW-0723">Serine/threonine-protein kinase</keyword>
<evidence type="ECO:0000313" key="11">
    <source>
        <dbReference type="EMBL" id="DBA59407.1"/>
    </source>
</evidence>
<proteinExistence type="predicted"/>
<dbReference type="InterPro" id="IPR008271">
    <property type="entry name" value="Ser/Thr_kinase_AS"/>
</dbReference>
<dbReference type="InterPro" id="IPR000719">
    <property type="entry name" value="Prot_kinase_dom"/>
</dbReference>
<evidence type="ECO:0000256" key="2">
    <source>
        <dbReference type="ARBA" id="ARBA00022527"/>
    </source>
</evidence>
<sequence length="1045" mass="114112">MGTTERMSILLCPPLCFFSYCDDDDDDDDLNYFPSERREPGFSTQVRDLFNNAPGRDSGDGFGGGFDDFGFGDGFDDPPDKLPAGTADSFGDGFDDFEEGFGGGGGDDGLGFGGGGGGRPATKPVTAIRGDDLGFGDDFGFGGGLGLVAPGPVTPAKKRRPPPSRPDPSLVHEPPAHVPPYPPVQNPPKKRPSKPKQPPYPPAAIGFRDSVFNPATPPPPMQPPPMQPPPMQPPPARPPPWDRNIAQPTPPYAIGNPSLPPFASRRAFNFKDSSQTMATGDILSRVGRRVNNRPSMEEVQTPGAIKNIVMDVTPHATRAGNAVGGAGNQLGSGRGGLPFHVQGCQYIPSNFQKHPIAFSPLERMPFDSGTRLRSVTDQQRANPFRFDKGKELLLGKGCFGAVYKISGLACKIQDSDKTTAINPVSDILEESIIGSRLRHPSIARFYKAIVMGDGGVTRFRVVSFWELGAMDMYTFLSESFWTRGASAAVKRYISRRFERHVLEGLAHMHSVGIMHRDIKPTNIIIFKSGDNLVAKIGDLGTCCMGTLCDASGTDAYFAPETLALSLQAPASDIWAWGLTMWELQTGRRLFGDHKGIFAVLGGYPDPAMNNMLILKRNMAPKDKTPRLTIELEAHVAAMGVTIPVTFMAVLKSILKLNPGERPTADDLLRQPRYADASLMEGVSGASPPDVNPLTLPDSIAFSDDEELRSFKVLTSCSLATDDLRDREYWGAVAQHITGDLTPPILYFPHMPEKNAERMTYKTPVELSDKCLMMSNTVTAPRSGLKTVSIYKPPGLVRPDADMVIFTELHESWNLDVVRTVMDEIMKLSASVRGCIPVYHYSIGETGRVKYMAFVTDMRVPLATFDMGQLTISGANPRSLVLLKQLMTLSQEFLGAELVLNKAMYHPYFFFASRKGLDSGPVVFNLPVAALHIFRAELQGGKSLRDLLKKQAMRGWGQVEKALMKLTMDLVVGSLNNTEDLTQYIPERDIFCHASFKTLVEIPLLKAIHIPAPPVNKHKVGYHYIRINPPPALSFPQLYTAGPAIP</sequence>
<comment type="catalytic activity">
    <reaction evidence="8">
        <text>L-seryl-[protein] + ATP = O-phospho-L-seryl-[protein] + ADP + H(+)</text>
        <dbReference type="Rhea" id="RHEA:17989"/>
        <dbReference type="Rhea" id="RHEA-COMP:9863"/>
        <dbReference type="Rhea" id="RHEA-COMP:11604"/>
        <dbReference type="ChEBI" id="CHEBI:15378"/>
        <dbReference type="ChEBI" id="CHEBI:29999"/>
        <dbReference type="ChEBI" id="CHEBI:30616"/>
        <dbReference type="ChEBI" id="CHEBI:83421"/>
        <dbReference type="ChEBI" id="CHEBI:456216"/>
        <dbReference type="EC" id="2.7.11.1"/>
    </reaction>
</comment>
<keyword evidence="6" id="KW-0067">ATP-binding</keyword>
<evidence type="ECO:0000256" key="3">
    <source>
        <dbReference type="ARBA" id="ARBA00022679"/>
    </source>
</evidence>
<accession>A0AB33V994</accession>
<dbReference type="PANTHER" id="PTHR43671:SF98">
    <property type="entry name" value="SERINE_THREONINE-PROTEIN KINASE NEK11"/>
    <property type="match status" value="1"/>
</dbReference>
<keyword evidence="3" id="KW-0808">Transferase</keyword>
<protein>
    <recommendedName>
        <fullName evidence="1">non-specific serine/threonine protein kinase</fullName>
        <ecNumber evidence="1">2.7.11.1</ecNumber>
    </recommendedName>
</protein>
<dbReference type="GO" id="GO:0004674">
    <property type="term" value="F:protein serine/threonine kinase activity"/>
    <property type="evidence" value="ECO:0007669"/>
    <property type="project" value="UniProtKB-KW"/>
</dbReference>
<dbReference type="Pfam" id="PF00069">
    <property type="entry name" value="Pkinase"/>
    <property type="match status" value="1"/>
</dbReference>
<feature type="region of interest" description="Disordered" evidence="9">
    <location>
        <begin position="97"/>
        <end position="129"/>
    </location>
</feature>